<evidence type="ECO:0000256" key="1">
    <source>
        <dbReference type="SAM" id="MobiDB-lite"/>
    </source>
</evidence>
<feature type="domain" description="Putative metallopeptidase" evidence="3">
    <location>
        <begin position="10"/>
        <end position="276"/>
    </location>
</feature>
<evidence type="ECO:0000313" key="4">
    <source>
        <dbReference type="EMBL" id="AQZ68473.1"/>
    </source>
</evidence>
<dbReference type="Proteomes" id="UP000190797">
    <property type="component" value="Chromosome"/>
</dbReference>
<feature type="region of interest" description="Disordered" evidence="1">
    <location>
        <begin position="115"/>
        <end position="187"/>
    </location>
</feature>
<evidence type="ECO:0000259" key="2">
    <source>
        <dbReference type="Pfam" id="PF09967"/>
    </source>
</evidence>
<evidence type="ECO:0008006" key="6">
    <source>
        <dbReference type="Google" id="ProtNLM"/>
    </source>
</evidence>
<evidence type="ECO:0000313" key="5">
    <source>
        <dbReference type="Proteomes" id="UP000190797"/>
    </source>
</evidence>
<dbReference type="InterPro" id="IPR025154">
    <property type="entry name" value="Put_metallopeptidase_dom"/>
</dbReference>
<dbReference type="KEGG" id="noa:BKM31_49645"/>
<evidence type="ECO:0000259" key="3">
    <source>
        <dbReference type="Pfam" id="PF13203"/>
    </source>
</evidence>
<keyword evidence="5" id="KW-1185">Reference proteome</keyword>
<dbReference type="Pfam" id="PF13203">
    <property type="entry name" value="DUF2201_N"/>
    <property type="match status" value="1"/>
</dbReference>
<dbReference type="CDD" id="cd00198">
    <property type="entry name" value="vWFA"/>
    <property type="match status" value="1"/>
</dbReference>
<name>A0A1V0AE66_9ACTN</name>
<dbReference type="InterPro" id="IPR036465">
    <property type="entry name" value="vWFA_dom_sf"/>
</dbReference>
<dbReference type="AlphaFoldDB" id="A0A1V0AE66"/>
<dbReference type="PANTHER" id="PTHR38730">
    <property type="entry name" value="SLL7028 PROTEIN"/>
    <property type="match status" value="1"/>
</dbReference>
<feature type="domain" description="VWA-like" evidence="2">
    <location>
        <begin position="282"/>
        <end position="407"/>
    </location>
</feature>
<dbReference type="PANTHER" id="PTHR38730:SF1">
    <property type="entry name" value="SLL7028 PROTEIN"/>
    <property type="match status" value="1"/>
</dbReference>
<dbReference type="RefSeq" id="WP_080044856.1">
    <property type="nucleotide sequence ID" value="NZ_CP017717.1"/>
</dbReference>
<gene>
    <name evidence="4" type="ORF">BKM31_49645</name>
</gene>
<dbReference type="OrthoDB" id="3837721at2"/>
<accession>A0A1V0AE66</accession>
<organism evidence="4 5">
    <name type="scientific">[Actinomadura] parvosata subsp. kistnae</name>
    <dbReference type="NCBI Taxonomy" id="1909395"/>
    <lineage>
        <taxon>Bacteria</taxon>
        <taxon>Bacillati</taxon>
        <taxon>Actinomycetota</taxon>
        <taxon>Actinomycetes</taxon>
        <taxon>Streptosporangiales</taxon>
        <taxon>Streptosporangiaceae</taxon>
        <taxon>Nonomuraea</taxon>
    </lineage>
</organism>
<reference evidence="5" key="1">
    <citation type="journal article" date="2017" name="Med. Chem. Commun.">
        <title>Nonomuraea sp. ATCC 55076 harbours the largest actinomycete chromosome to date and the kistamicin biosynthetic gene cluster.</title>
        <authorList>
            <person name="Nazari B."/>
            <person name="Forneris C.C."/>
            <person name="Gibson M.I."/>
            <person name="Moon K."/>
            <person name="Schramma K.R."/>
            <person name="Seyedsayamdost M.R."/>
        </authorList>
    </citation>
    <scope>NUCLEOTIDE SEQUENCE [LARGE SCALE GENOMIC DNA]</scope>
    <source>
        <strain evidence="5">ATCC 55076</strain>
    </source>
</reference>
<proteinExistence type="predicted"/>
<dbReference type="STRING" id="1909395.BKM31_49645"/>
<dbReference type="InterPro" id="IPR018698">
    <property type="entry name" value="VWA-like_dom"/>
</dbReference>
<dbReference type="Pfam" id="PF09967">
    <property type="entry name" value="DUF2201"/>
    <property type="match status" value="1"/>
</dbReference>
<sequence>MASPELWEKWSAARVRAAHQAPYLANALLSLTPVLATGPSSGELRRFPADPGWHVYVGTEELARQSVQEVSFWLIHQVTHLLREHARRYPGSTVHPQAEEQRTWNLATDAEINDDLTPLRPSEVTTPSTLGLPDDGTAEQYWHALRTNPPPDRHHRPEPGTPPSPDTAGDCGSGCDGLPRAWDRDDLPALSPTAARLTALDTARRIRERLNAQDDVPAGWRRWADQVLEPAVSWRRHLSAKVRHGLAEAAGRVDYTYRRPSRRAAALPDVVLPSMRRPLPSVTVLIDTSGSITETMLAQALAEVTGILRAVGVGRRLLTVITCDARAYRPQTVTRIPALHLDGGGGTDLRAGFAAALAKRPPPDLIIAITDGRTPWPAHPPRTTRVIVALLDANGQAPGWAETVRLEGAS</sequence>
<protein>
    <recommendedName>
        <fullName evidence="6">VWA-like domain-containing protein</fullName>
    </recommendedName>
</protein>
<dbReference type="SUPFAM" id="SSF53300">
    <property type="entry name" value="vWA-like"/>
    <property type="match status" value="1"/>
</dbReference>
<dbReference type="EMBL" id="CP017717">
    <property type="protein sequence ID" value="AQZ68473.1"/>
    <property type="molecule type" value="Genomic_DNA"/>
</dbReference>